<organism evidence="8 9">
    <name type="scientific">Ceratosolen solmsi marchali</name>
    <dbReference type="NCBI Taxonomy" id="326594"/>
    <lineage>
        <taxon>Eukaryota</taxon>
        <taxon>Metazoa</taxon>
        <taxon>Ecdysozoa</taxon>
        <taxon>Arthropoda</taxon>
        <taxon>Hexapoda</taxon>
        <taxon>Insecta</taxon>
        <taxon>Pterygota</taxon>
        <taxon>Neoptera</taxon>
        <taxon>Endopterygota</taxon>
        <taxon>Hymenoptera</taxon>
        <taxon>Apocrita</taxon>
        <taxon>Proctotrupomorpha</taxon>
        <taxon>Chalcidoidea</taxon>
        <taxon>Agaonidae</taxon>
        <taxon>Agaoninae</taxon>
        <taxon>Ceratosolen</taxon>
    </lineage>
</organism>
<dbReference type="InterPro" id="IPR002136">
    <property type="entry name" value="Ribosomal_uL4"/>
</dbReference>
<evidence type="ECO:0000256" key="6">
    <source>
        <dbReference type="ARBA" id="ARBA00040565"/>
    </source>
</evidence>
<dbReference type="SUPFAM" id="SSF52166">
    <property type="entry name" value="Ribosomal protein L4"/>
    <property type="match status" value="1"/>
</dbReference>
<dbReference type="Pfam" id="PF00573">
    <property type="entry name" value="Ribosomal_L4"/>
    <property type="match status" value="1"/>
</dbReference>
<dbReference type="InterPro" id="IPR013005">
    <property type="entry name" value="Ribosomal_uL4-like"/>
</dbReference>
<evidence type="ECO:0000256" key="2">
    <source>
        <dbReference type="ARBA" id="ARBA00010528"/>
    </source>
</evidence>
<comment type="subcellular location">
    <subcellularLocation>
        <location evidence="1">Mitochondrion</location>
    </subcellularLocation>
</comment>
<dbReference type="GO" id="GO:0003735">
    <property type="term" value="F:structural constituent of ribosome"/>
    <property type="evidence" value="ECO:0007669"/>
    <property type="project" value="InterPro"/>
</dbReference>
<keyword evidence="5" id="KW-0687">Ribonucleoprotein</keyword>
<evidence type="ECO:0000256" key="1">
    <source>
        <dbReference type="ARBA" id="ARBA00004173"/>
    </source>
</evidence>
<dbReference type="GeneID" id="105360719"/>
<keyword evidence="8" id="KW-1185">Reference proteome</keyword>
<dbReference type="PANTHER" id="PTHR10746:SF6">
    <property type="entry name" value="LARGE RIBOSOMAL SUBUNIT PROTEIN UL4M"/>
    <property type="match status" value="1"/>
</dbReference>
<evidence type="ECO:0000256" key="5">
    <source>
        <dbReference type="ARBA" id="ARBA00023274"/>
    </source>
</evidence>
<name>A0AAJ6YDE7_9HYME</name>
<comment type="similarity">
    <text evidence="2">Belongs to the universal ribosomal protein uL4 family.</text>
</comment>
<accession>A0AAJ6YDE7</accession>
<gene>
    <name evidence="9" type="primary">LOC105360719</name>
</gene>
<dbReference type="CTD" id="51073"/>
<dbReference type="GO" id="GO:0006412">
    <property type="term" value="P:translation"/>
    <property type="evidence" value="ECO:0007669"/>
    <property type="project" value="InterPro"/>
</dbReference>
<dbReference type="Proteomes" id="UP000695007">
    <property type="component" value="Unplaced"/>
</dbReference>
<proteinExistence type="inferred from homology"/>
<dbReference type="RefSeq" id="XP_011496008.1">
    <property type="nucleotide sequence ID" value="XM_011497706.1"/>
</dbReference>
<evidence type="ECO:0000256" key="4">
    <source>
        <dbReference type="ARBA" id="ARBA00023128"/>
    </source>
</evidence>
<dbReference type="GO" id="GO:0005840">
    <property type="term" value="C:ribosome"/>
    <property type="evidence" value="ECO:0007669"/>
    <property type="project" value="UniProtKB-KW"/>
</dbReference>
<dbReference type="Gene3D" id="3.40.1370.10">
    <property type="match status" value="1"/>
</dbReference>
<dbReference type="PANTHER" id="PTHR10746">
    <property type="entry name" value="50S RIBOSOMAL PROTEIN L4"/>
    <property type="match status" value="1"/>
</dbReference>
<evidence type="ECO:0000313" key="9">
    <source>
        <dbReference type="RefSeq" id="XP_011496008.1"/>
    </source>
</evidence>
<dbReference type="GO" id="GO:0005743">
    <property type="term" value="C:mitochondrial inner membrane"/>
    <property type="evidence" value="ECO:0007669"/>
    <property type="project" value="UniProtKB-ARBA"/>
</dbReference>
<protein>
    <recommendedName>
        <fullName evidence="6">Large ribosomal subunit protein uL4m</fullName>
    </recommendedName>
    <alternativeName>
        <fullName evidence="7">39S ribosomal protein L4, mitochondrial</fullName>
    </alternativeName>
</protein>
<dbReference type="GO" id="GO:1990904">
    <property type="term" value="C:ribonucleoprotein complex"/>
    <property type="evidence" value="ECO:0007669"/>
    <property type="project" value="UniProtKB-KW"/>
</dbReference>
<dbReference type="InterPro" id="IPR023574">
    <property type="entry name" value="Ribosomal_uL4_dom_sf"/>
</dbReference>
<evidence type="ECO:0000256" key="7">
    <source>
        <dbReference type="ARBA" id="ARBA00082711"/>
    </source>
</evidence>
<reference evidence="9" key="1">
    <citation type="submission" date="2025-08" db="UniProtKB">
        <authorList>
            <consortium name="RefSeq"/>
        </authorList>
    </citation>
    <scope>IDENTIFICATION</scope>
</reference>
<evidence type="ECO:0000256" key="3">
    <source>
        <dbReference type="ARBA" id="ARBA00022980"/>
    </source>
</evidence>
<keyword evidence="3 9" id="KW-0689">Ribosomal protein</keyword>
<dbReference type="AlphaFoldDB" id="A0AAJ6YDE7"/>
<dbReference type="KEGG" id="csol:105360719"/>
<dbReference type="FunFam" id="3.40.1370.10:FF:000005">
    <property type="entry name" value="39S ribosomal protein L4, mitochondrial"/>
    <property type="match status" value="1"/>
</dbReference>
<sequence>MFPTVLRIFLQPSLRKMCTNLGKFYIRPRQVWIEDLVTEKKVGLISLHADIFGTYPRIDIIHENITWQRLYRHISYANTKISVEVRGGGRKPHAQKGLGIARHGSIRSPLFRKGGISHGPRSPTPYFYMLPFYNRILGLTSTLSVKLAQDDLYIVKELEIPNDDPSFILELSEKRNWGPSILFVNSNSTLPQNITIATNSIKHINLMPA</sequence>
<keyword evidence="4" id="KW-0496">Mitochondrion</keyword>
<evidence type="ECO:0000313" key="8">
    <source>
        <dbReference type="Proteomes" id="UP000695007"/>
    </source>
</evidence>